<name>A0ABY4RZ73_9BACL</name>
<accession>A0ABY4RZ73</accession>
<sequence length="113" mass="12497">MSRSDSYYKMMQAAVKFHHNIALILEAKAAEATRSCQWICNHVSPQQFDDHSKQVRRAIEVHEQLIEVIEGLTRMEQALSKNMSVLLGDDEESSDSGGEAGVGDLFPFGGGSK</sequence>
<reference evidence="2" key="2">
    <citation type="journal article" date="2021" name="J Anim Sci Technol">
        <title>Complete genome sequence of Paenibacillus konkukensis sp. nov. SK3146 as a potential probiotic strain.</title>
        <authorList>
            <person name="Jung H.I."/>
            <person name="Park S."/>
            <person name="Niu K.M."/>
            <person name="Lee S.W."/>
            <person name="Kothari D."/>
            <person name="Yi K.J."/>
            <person name="Kim S.K."/>
        </authorList>
    </citation>
    <scope>NUCLEOTIDE SEQUENCE</scope>
    <source>
        <strain evidence="2">SK3146</strain>
    </source>
</reference>
<keyword evidence="3" id="KW-1185">Reference proteome</keyword>
<dbReference type="Pfam" id="PF26595">
    <property type="entry name" value="A_ENA"/>
    <property type="match status" value="1"/>
</dbReference>
<dbReference type="InterPro" id="IPR058705">
    <property type="entry name" value="A_ENA"/>
</dbReference>
<dbReference type="EMBL" id="CP027059">
    <property type="protein sequence ID" value="UQZ86654.1"/>
    <property type="molecule type" value="Genomic_DNA"/>
</dbReference>
<feature type="region of interest" description="Disordered" evidence="1">
    <location>
        <begin position="88"/>
        <end position="113"/>
    </location>
</feature>
<protein>
    <recommendedName>
        <fullName evidence="4">Restriction endonuclease subunit S</fullName>
    </recommendedName>
</protein>
<evidence type="ECO:0000313" key="2">
    <source>
        <dbReference type="EMBL" id="UQZ86654.1"/>
    </source>
</evidence>
<evidence type="ECO:0008006" key="4">
    <source>
        <dbReference type="Google" id="ProtNLM"/>
    </source>
</evidence>
<dbReference type="RefSeq" id="WP_249862174.1">
    <property type="nucleotide sequence ID" value="NZ_CP027059.1"/>
</dbReference>
<evidence type="ECO:0000313" key="3">
    <source>
        <dbReference type="Proteomes" id="UP001057134"/>
    </source>
</evidence>
<organism evidence="2 3">
    <name type="scientific">Paenibacillus konkukensis</name>
    <dbReference type="NCBI Taxonomy" id="2020716"/>
    <lineage>
        <taxon>Bacteria</taxon>
        <taxon>Bacillati</taxon>
        <taxon>Bacillota</taxon>
        <taxon>Bacilli</taxon>
        <taxon>Bacillales</taxon>
        <taxon>Paenibacillaceae</taxon>
        <taxon>Paenibacillus</taxon>
    </lineage>
</organism>
<dbReference type="Proteomes" id="UP001057134">
    <property type="component" value="Chromosome"/>
</dbReference>
<evidence type="ECO:0000256" key="1">
    <source>
        <dbReference type="SAM" id="MobiDB-lite"/>
    </source>
</evidence>
<reference evidence="2" key="1">
    <citation type="submission" date="2018-02" db="EMBL/GenBank/DDBJ databases">
        <authorList>
            <person name="Kim S.-K."/>
            <person name="Jung H.-I."/>
            <person name="Lee S.-W."/>
        </authorList>
    </citation>
    <scope>NUCLEOTIDE SEQUENCE</scope>
    <source>
        <strain evidence="2">SK3146</strain>
    </source>
</reference>
<proteinExistence type="predicted"/>
<gene>
    <name evidence="2" type="ORF">SK3146_05947</name>
</gene>